<evidence type="ECO:0000256" key="3">
    <source>
        <dbReference type="ARBA" id="ARBA00023163"/>
    </source>
</evidence>
<protein>
    <submittedName>
        <fullName evidence="5">AraC family transcriptional regulator</fullName>
    </submittedName>
</protein>
<keyword evidence="3" id="KW-0804">Transcription</keyword>
<dbReference type="InterPro" id="IPR009057">
    <property type="entry name" value="Homeodomain-like_sf"/>
</dbReference>
<comment type="caution">
    <text evidence="5">The sequence shown here is derived from an EMBL/GenBank/DDBJ whole genome shotgun (WGS) entry which is preliminary data.</text>
</comment>
<keyword evidence="2" id="KW-0238">DNA-binding</keyword>
<dbReference type="Proteomes" id="UP000811255">
    <property type="component" value="Unassembled WGS sequence"/>
</dbReference>
<dbReference type="EMBL" id="JAHFVK010000001">
    <property type="protein sequence ID" value="MBT2133309.1"/>
    <property type="molecule type" value="Genomic_DNA"/>
</dbReference>
<evidence type="ECO:0000256" key="1">
    <source>
        <dbReference type="ARBA" id="ARBA00023015"/>
    </source>
</evidence>
<reference evidence="5 6" key="1">
    <citation type="submission" date="2021-05" db="EMBL/GenBank/DDBJ databases">
        <title>Croceibacterium sp. LX-88 genome sequence.</title>
        <authorList>
            <person name="Luo X."/>
        </authorList>
    </citation>
    <scope>NUCLEOTIDE SEQUENCE [LARGE SCALE GENOMIC DNA]</scope>
    <source>
        <strain evidence="5 6">LX-88</strain>
    </source>
</reference>
<dbReference type="PROSITE" id="PS01124">
    <property type="entry name" value="HTH_ARAC_FAMILY_2"/>
    <property type="match status" value="1"/>
</dbReference>
<keyword evidence="6" id="KW-1185">Reference proteome</keyword>
<organism evidence="5 6">
    <name type="scientific">Croceibacterium selenioxidans</name>
    <dbReference type="NCBI Taxonomy" id="2838833"/>
    <lineage>
        <taxon>Bacteria</taxon>
        <taxon>Pseudomonadati</taxon>
        <taxon>Pseudomonadota</taxon>
        <taxon>Alphaproteobacteria</taxon>
        <taxon>Sphingomonadales</taxon>
        <taxon>Erythrobacteraceae</taxon>
        <taxon>Croceibacterium</taxon>
    </lineage>
</organism>
<dbReference type="SMART" id="SM00342">
    <property type="entry name" value="HTH_ARAC"/>
    <property type="match status" value="1"/>
</dbReference>
<evidence type="ECO:0000313" key="6">
    <source>
        <dbReference type="Proteomes" id="UP000811255"/>
    </source>
</evidence>
<dbReference type="Pfam" id="PF12833">
    <property type="entry name" value="HTH_18"/>
    <property type="match status" value="1"/>
</dbReference>
<gene>
    <name evidence="5" type="ORF">KK137_03085</name>
</gene>
<keyword evidence="1" id="KW-0805">Transcription regulation</keyword>
<dbReference type="PANTHER" id="PTHR47894">
    <property type="entry name" value="HTH-TYPE TRANSCRIPTIONAL REGULATOR GADX"/>
    <property type="match status" value="1"/>
</dbReference>
<proteinExistence type="predicted"/>
<dbReference type="Gene3D" id="1.10.10.60">
    <property type="entry name" value="Homeodomain-like"/>
    <property type="match status" value="1"/>
</dbReference>
<dbReference type="InterPro" id="IPR032687">
    <property type="entry name" value="AraC-type_N"/>
</dbReference>
<dbReference type="RefSeq" id="WP_214534575.1">
    <property type="nucleotide sequence ID" value="NZ_JAHFVK010000001.1"/>
</dbReference>
<dbReference type="SUPFAM" id="SSF46689">
    <property type="entry name" value="Homeodomain-like"/>
    <property type="match status" value="1"/>
</dbReference>
<dbReference type="Pfam" id="PF12625">
    <property type="entry name" value="Arabinose_bd"/>
    <property type="match status" value="1"/>
</dbReference>
<evidence type="ECO:0000259" key="4">
    <source>
        <dbReference type="PROSITE" id="PS01124"/>
    </source>
</evidence>
<sequence length="336" mass="37270">MHQVRAVILTGYLEVAKHVCLDGPRMLREMDISLQSLSHPESPLPAATVNKLLERSAAESGCDNFGLFMAECRSFASLGPLSLLFEHLPNVREVAKASIAYRRYMNDVIHISMEEDADTCVLRVEVLPIAMGVQMLDLVVGSGYRILSGVSADRWRPSSVHLVRPEPKDLAPWRRFYPCRIEFESNFNGYVAPSSSMRLPTLLPDATMAKHAEHLLHLVPLPNPDKVGDSVRRAITLLLPSGKATVQQVASHLGMSPRTLQRRLEQEGVVFGELLNEIRRGLATHYLTGSTRPIIVIGGLLGFASPGSFTRWFVGEFGVPPRTWRAEQEEGELETA</sequence>
<name>A0ABS5W0Z2_9SPHN</name>
<dbReference type="PANTHER" id="PTHR47894:SF4">
    <property type="entry name" value="HTH-TYPE TRANSCRIPTIONAL REGULATOR GADX"/>
    <property type="match status" value="1"/>
</dbReference>
<feature type="domain" description="HTH araC/xylS-type" evidence="4">
    <location>
        <begin position="229"/>
        <end position="327"/>
    </location>
</feature>
<dbReference type="InterPro" id="IPR018060">
    <property type="entry name" value="HTH_AraC"/>
</dbReference>
<accession>A0ABS5W0Z2</accession>
<evidence type="ECO:0000256" key="2">
    <source>
        <dbReference type="ARBA" id="ARBA00023125"/>
    </source>
</evidence>
<evidence type="ECO:0000313" key="5">
    <source>
        <dbReference type="EMBL" id="MBT2133309.1"/>
    </source>
</evidence>